<protein>
    <submittedName>
        <fullName evidence="5">Lysyl-tRNA synthetase</fullName>
    </submittedName>
</protein>
<evidence type="ECO:0000256" key="1">
    <source>
        <dbReference type="ARBA" id="ARBA00022598"/>
    </source>
</evidence>
<dbReference type="GO" id="GO:0005829">
    <property type="term" value="C:cytosol"/>
    <property type="evidence" value="ECO:0007669"/>
    <property type="project" value="TreeGrafter"/>
</dbReference>
<dbReference type="InterPro" id="IPR045864">
    <property type="entry name" value="aa-tRNA-synth_II/BPL/LPL"/>
</dbReference>
<keyword evidence="1" id="KW-0436">Ligase</keyword>
<organism evidence="5">
    <name type="scientific">mine drainage metagenome</name>
    <dbReference type="NCBI Taxonomy" id="410659"/>
    <lineage>
        <taxon>unclassified sequences</taxon>
        <taxon>metagenomes</taxon>
        <taxon>ecological metagenomes</taxon>
    </lineage>
</organism>
<accession>T1CMF2</accession>
<evidence type="ECO:0000313" key="5">
    <source>
        <dbReference type="EMBL" id="EQD70095.1"/>
    </source>
</evidence>
<proteinExistence type="predicted"/>
<keyword evidence="2" id="KW-0547">Nucleotide-binding</keyword>
<dbReference type="InterPro" id="IPR006195">
    <property type="entry name" value="aa-tRNA-synth_II"/>
</dbReference>
<name>T1CMF2_9ZZZZ</name>
<dbReference type="EMBL" id="AUZY01003268">
    <property type="protein sequence ID" value="EQD70095.1"/>
    <property type="molecule type" value="Genomic_DNA"/>
</dbReference>
<dbReference type="PANTHER" id="PTHR42918">
    <property type="entry name" value="LYSYL-TRNA SYNTHETASE"/>
    <property type="match status" value="1"/>
</dbReference>
<reference evidence="5" key="1">
    <citation type="submission" date="2013-08" db="EMBL/GenBank/DDBJ databases">
        <authorList>
            <person name="Mendez C."/>
            <person name="Richter M."/>
            <person name="Ferrer M."/>
            <person name="Sanchez J."/>
        </authorList>
    </citation>
    <scope>NUCLEOTIDE SEQUENCE</scope>
</reference>
<dbReference type="GO" id="GO:0004824">
    <property type="term" value="F:lysine-tRNA ligase activity"/>
    <property type="evidence" value="ECO:0007669"/>
    <property type="project" value="InterPro"/>
</dbReference>
<comment type="caution">
    <text evidence="5">The sequence shown here is derived from an EMBL/GenBank/DDBJ whole genome shotgun (WGS) entry which is preliminary data.</text>
</comment>
<dbReference type="GO" id="GO:0000049">
    <property type="term" value="F:tRNA binding"/>
    <property type="evidence" value="ECO:0007669"/>
    <property type="project" value="TreeGrafter"/>
</dbReference>
<dbReference type="AlphaFoldDB" id="T1CMF2"/>
<feature type="non-terminal residue" evidence="5">
    <location>
        <position position="1"/>
    </location>
</feature>
<evidence type="ECO:0000256" key="2">
    <source>
        <dbReference type="ARBA" id="ARBA00022741"/>
    </source>
</evidence>
<dbReference type="PRINTS" id="PR00982">
    <property type="entry name" value="TRNASYNTHLYS"/>
</dbReference>
<dbReference type="Gene3D" id="3.30.930.10">
    <property type="entry name" value="Bira Bifunctional Protein, Domain 2"/>
    <property type="match status" value="1"/>
</dbReference>
<reference evidence="5" key="2">
    <citation type="journal article" date="2014" name="ISME J.">
        <title>Microbial stratification in low pH oxic and suboxic macroscopic growths along an acid mine drainage.</title>
        <authorList>
            <person name="Mendez-Garcia C."/>
            <person name="Mesa V."/>
            <person name="Sprenger R.R."/>
            <person name="Richter M."/>
            <person name="Diez M.S."/>
            <person name="Solano J."/>
            <person name="Bargiela R."/>
            <person name="Golyshina O.V."/>
            <person name="Manteca A."/>
            <person name="Ramos J.L."/>
            <person name="Gallego J.R."/>
            <person name="Llorente I."/>
            <person name="Martins Dos Santos V.A."/>
            <person name="Jensen O.N."/>
            <person name="Pelaez A.I."/>
            <person name="Sanchez J."/>
            <person name="Ferrer M."/>
        </authorList>
    </citation>
    <scope>NUCLEOTIDE SEQUENCE</scope>
</reference>
<keyword evidence="3" id="KW-0067">ATP-binding</keyword>
<evidence type="ECO:0000259" key="4">
    <source>
        <dbReference type="PROSITE" id="PS50862"/>
    </source>
</evidence>
<dbReference type="PANTHER" id="PTHR42918:SF15">
    <property type="entry name" value="LYSINE--TRNA LIGASE, CHLOROPLASTIC_MITOCHONDRIAL"/>
    <property type="match status" value="1"/>
</dbReference>
<feature type="domain" description="Aminoacyl-transfer RNA synthetases class-II family profile" evidence="4">
    <location>
        <begin position="1"/>
        <end position="310"/>
    </location>
</feature>
<evidence type="ECO:0000256" key="3">
    <source>
        <dbReference type="ARBA" id="ARBA00022840"/>
    </source>
</evidence>
<dbReference type="InterPro" id="IPR004364">
    <property type="entry name" value="Aa-tRNA-synt_II"/>
</dbReference>
<dbReference type="PROSITE" id="PS50862">
    <property type="entry name" value="AA_TRNA_LIGASE_II"/>
    <property type="match status" value="1"/>
</dbReference>
<keyword evidence="5" id="KW-0030">Aminoacyl-tRNA synthetase</keyword>
<dbReference type="SUPFAM" id="SSF55681">
    <property type="entry name" value="Class II aaRS and biotin synthetases"/>
    <property type="match status" value="1"/>
</dbReference>
<gene>
    <name evidence="5" type="ORF">B1B_05180</name>
</gene>
<sequence>SLLTREIRHYFDAAGFLEVETPILLRVAGGAAAAPFVTRSRYLDSELQLRISIELSLKQLLIGGLERVYEIGRCFRNEDLDSTHSPEFTMLELYWAYADYNDMRRLMEGLFERLGARMLEWQPDSEAARSAAQLFRPPFATLDFVQALEERSGIRDLLSRPTPELGELARRCGATVPADSPPGVFLDKLFEHYVEPTIDRPTFVVDHPASTTPLAKRHRSLSGRVERFEIHCRGFEIGNCYTELNDPDEQERRFQEQLTARGEDRYAYDAEFVEALRHGMPPATGIGFGIERIVMALTGAKSIKDVILFPQVRSR</sequence>
<dbReference type="GO" id="GO:0005524">
    <property type="term" value="F:ATP binding"/>
    <property type="evidence" value="ECO:0007669"/>
    <property type="project" value="UniProtKB-KW"/>
</dbReference>
<dbReference type="InterPro" id="IPR018149">
    <property type="entry name" value="Lys-tRNA-synth_II_C"/>
</dbReference>
<dbReference type="Pfam" id="PF00152">
    <property type="entry name" value="tRNA-synt_2"/>
    <property type="match status" value="1"/>
</dbReference>
<dbReference type="GO" id="GO:0006430">
    <property type="term" value="P:lysyl-tRNA aminoacylation"/>
    <property type="evidence" value="ECO:0007669"/>
    <property type="project" value="InterPro"/>
</dbReference>